<dbReference type="Pfam" id="PF01584">
    <property type="entry name" value="CheW"/>
    <property type="match status" value="1"/>
</dbReference>
<evidence type="ECO:0000313" key="2">
    <source>
        <dbReference type="EMBL" id="AVQ02537.1"/>
    </source>
</evidence>
<dbReference type="PROSITE" id="PS50851">
    <property type="entry name" value="CHEW"/>
    <property type="match status" value="1"/>
</dbReference>
<proteinExistence type="predicted"/>
<gene>
    <name evidence="2" type="ORF">B7G68_12190</name>
</gene>
<name>A0ABN5IU34_9CAUL</name>
<dbReference type="PANTHER" id="PTHR22617">
    <property type="entry name" value="CHEMOTAXIS SENSOR HISTIDINE KINASE-RELATED"/>
    <property type="match status" value="1"/>
</dbReference>
<protein>
    <submittedName>
        <fullName evidence="2">Chemotaxis protein CheW</fullName>
    </submittedName>
</protein>
<evidence type="ECO:0000259" key="1">
    <source>
        <dbReference type="PROSITE" id="PS50851"/>
    </source>
</evidence>
<reference evidence="2 3" key="1">
    <citation type="journal article" date="2015" name="Biotechnol. Bioeng.">
        <title>Genome sequence and phenotypic characterization of Caulobacter segnis.</title>
        <authorList>
            <person name="Patel S."/>
            <person name="Fletcher B."/>
            <person name="Scott D.C."/>
            <person name="Ely B."/>
        </authorList>
    </citation>
    <scope>NUCLEOTIDE SEQUENCE [LARGE SCALE GENOMIC DNA]</scope>
    <source>
        <strain evidence="2 3">TK0059</strain>
    </source>
</reference>
<dbReference type="InterPro" id="IPR039315">
    <property type="entry name" value="CheW"/>
</dbReference>
<dbReference type="SMART" id="SM00260">
    <property type="entry name" value="CheW"/>
    <property type="match status" value="1"/>
</dbReference>
<dbReference type="RefSeq" id="WP_013079489.1">
    <property type="nucleotide sequence ID" value="NZ_CP027850.1"/>
</dbReference>
<dbReference type="InterPro" id="IPR036061">
    <property type="entry name" value="CheW-like_dom_sf"/>
</dbReference>
<keyword evidence="3" id="KW-1185">Reference proteome</keyword>
<sequence>MTEPATAGQLELISFEIGGQEFCIDISVVREIRGWTPAMPMPQMPEYIRGVINLRGVVMAVLDLRNRLGLGRTEPSSRNVIVVVQLHDQMVGLLVDAVQETFMVDAERLQSPPAMDATVDMFIDAIIPLEGRMLSRLVVSALMPGGVALAA</sequence>
<accession>A0ABN5IU34</accession>
<dbReference type="Gene3D" id="2.30.30.40">
    <property type="entry name" value="SH3 Domains"/>
    <property type="match status" value="1"/>
</dbReference>
<evidence type="ECO:0000313" key="3">
    <source>
        <dbReference type="Proteomes" id="UP000240527"/>
    </source>
</evidence>
<dbReference type="EMBL" id="CP027850">
    <property type="protein sequence ID" value="AVQ02537.1"/>
    <property type="molecule type" value="Genomic_DNA"/>
</dbReference>
<dbReference type="SUPFAM" id="SSF50341">
    <property type="entry name" value="CheW-like"/>
    <property type="match status" value="1"/>
</dbReference>
<dbReference type="InterPro" id="IPR002545">
    <property type="entry name" value="CheW-lke_dom"/>
</dbReference>
<organism evidence="2 3">
    <name type="scientific">Caulobacter segnis</name>
    <dbReference type="NCBI Taxonomy" id="88688"/>
    <lineage>
        <taxon>Bacteria</taxon>
        <taxon>Pseudomonadati</taxon>
        <taxon>Pseudomonadota</taxon>
        <taxon>Alphaproteobacteria</taxon>
        <taxon>Caulobacterales</taxon>
        <taxon>Caulobacteraceae</taxon>
        <taxon>Caulobacter</taxon>
    </lineage>
</organism>
<feature type="domain" description="CheW-like" evidence="1">
    <location>
        <begin position="9"/>
        <end position="148"/>
    </location>
</feature>
<dbReference type="Proteomes" id="UP000240527">
    <property type="component" value="Chromosome"/>
</dbReference>
<dbReference type="Gene3D" id="2.40.50.180">
    <property type="entry name" value="CheA-289, Domain 4"/>
    <property type="match status" value="1"/>
</dbReference>
<dbReference type="PANTHER" id="PTHR22617:SF23">
    <property type="entry name" value="CHEMOTAXIS PROTEIN CHEW"/>
    <property type="match status" value="1"/>
</dbReference>